<proteinExistence type="inferred from homology"/>
<dbReference type="InterPro" id="IPR050499">
    <property type="entry name" value="PEP-utilizing_PTS_enzyme"/>
</dbReference>
<dbReference type="InterPro" id="IPR029016">
    <property type="entry name" value="GAF-like_dom_sf"/>
</dbReference>
<dbReference type="InterPro" id="IPR008731">
    <property type="entry name" value="PTS_EIN"/>
</dbReference>
<dbReference type="SUPFAM" id="SSF52009">
    <property type="entry name" value="Phosphohistidine domain"/>
    <property type="match status" value="1"/>
</dbReference>
<dbReference type="InterPro" id="IPR000121">
    <property type="entry name" value="PEP_util_C"/>
</dbReference>
<comment type="cofactor">
    <cofactor evidence="2">
        <name>Mg(2+)</name>
        <dbReference type="ChEBI" id="CHEBI:18420"/>
    </cofactor>
</comment>
<evidence type="ECO:0000256" key="4">
    <source>
        <dbReference type="ARBA" id="ARBA00007837"/>
    </source>
</evidence>
<organism evidence="15 16">
    <name type="scientific">Halomonas beimenensis</name>
    <dbReference type="NCBI Taxonomy" id="475662"/>
    <lineage>
        <taxon>Bacteria</taxon>
        <taxon>Pseudomonadati</taxon>
        <taxon>Pseudomonadota</taxon>
        <taxon>Gammaproteobacteria</taxon>
        <taxon>Oceanospirillales</taxon>
        <taxon>Halomonadaceae</taxon>
        <taxon>Halomonas</taxon>
    </lineage>
</organism>
<keyword evidence="7" id="KW-0963">Cytoplasm</keyword>
<accession>A0A291PAA0</accession>
<evidence type="ECO:0000256" key="5">
    <source>
        <dbReference type="ARBA" id="ARBA00012232"/>
    </source>
</evidence>
<evidence type="ECO:0000256" key="13">
    <source>
        <dbReference type="ARBA" id="ARBA00022842"/>
    </source>
</evidence>
<dbReference type="EMBL" id="CP021435">
    <property type="protein sequence ID" value="ATJ83814.1"/>
    <property type="molecule type" value="Genomic_DNA"/>
</dbReference>
<evidence type="ECO:0000256" key="7">
    <source>
        <dbReference type="ARBA" id="ARBA00022490"/>
    </source>
</evidence>
<dbReference type="SUPFAM" id="SSF47831">
    <property type="entry name" value="Enzyme I of the PEP:sugar phosphotransferase system HPr-binding (sub)domain"/>
    <property type="match status" value="1"/>
</dbReference>
<dbReference type="Pfam" id="PF05524">
    <property type="entry name" value="PEP-utilisers_N"/>
    <property type="match status" value="1"/>
</dbReference>
<dbReference type="InterPro" id="IPR036618">
    <property type="entry name" value="PtsI_HPr-bd_sf"/>
</dbReference>
<evidence type="ECO:0000256" key="8">
    <source>
        <dbReference type="ARBA" id="ARBA00022597"/>
    </source>
</evidence>
<dbReference type="InterPro" id="IPR003018">
    <property type="entry name" value="GAF"/>
</dbReference>
<dbReference type="Gene3D" id="3.20.20.60">
    <property type="entry name" value="Phosphoenolpyruvate-binding domains"/>
    <property type="match status" value="1"/>
</dbReference>
<dbReference type="PANTHER" id="PTHR46244:SF1">
    <property type="entry name" value="PHOSPHOENOLPYRUVATE-DEPENDENT PHOSPHOTRANSFERASE SYSTEM"/>
    <property type="match status" value="1"/>
</dbReference>
<comment type="subcellular location">
    <subcellularLocation>
        <location evidence="3">Cytoplasm</location>
    </subcellularLocation>
</comment>
<dbReference type="AlphaFoldDB" id="A0A291PAA0"/>
<evidence type="ECO:0000256" key="3">
    <source>
        <dbReference type="ARBA" id="ARBA00004496"/>
    </source>
</evidence>
<evidence type="ECO:0000256" key="11">
    <source>
        <dbReference type="ARBA" id="ARBA00022723"/>
    </source>
</evidence>
<keyword evidence="11" id="KW-0479">Metal-binding</keyword>
<keyword evidence="8" id="KW-0762">Sugar transport</keyword>
<evidence type="ECO:0000313" key="16">
    <source>
        <dbReference type="Proteomes" id="UP000219993"/>
    </source>
</evidence>
<dbReference type="InterPro" id="IPR015813">
    <property type="entry name" value="Pyrv/PenolPyrv_kinase-like_dom"/>
</dbReference>
<dbReference type="SUPFAM" id="SSF55781">
    <property type="entry name" value="GAF domain-like"/>
    <property type="match status" value="1"/>
</dbReference>
<keyword evidence="13" id="KW-0460">Magnesium</keyword>
<evidence type="ECO:0000256" key="2">
    <source>
        <dbReference type="ARBA" id="ARBA00001946"/>
    </source>
</evidence>
<evidence type="ECO:0000259" key="14">
    <source>
        <dbReference type="SMART" id="SM00065"/>
    </source>
</evidence>
<gene>
    <name evidence="15" type="ORF">BEI_2827</name>
</gene>
<dbReference type="GO" id="GO:0009401">
    <property type="term" value="P:phosphoenolpyruvate-dependent sugar phosphotransferase system"/>
    <property type="evidence" value="ECO:0007669"/>
    <property type="project" value="UniProtKB-KW"/>
</dbReference>
<dbReference type="GO" id="GO:0046872">
    <property type="term" value="F:metal ion binding"/>
    <property type="evidence" value="ECO:0007669"/>
    <property type="project" value="UniProtKB-KW"/>
</dbReference>
<dbReference type="NCBIfam" id="NF008283">
    <property type="entry name" value="PRK11061.1"/>
    <property type="match status" value="1"/>
</dbReference>
<dbReference type="EC" id="2.7.3.9" evidence="5"/>
<dbReference type="InterPro" id="IPR023151">
    <property type="entry name" value="PEP_util_CS"/>
</dbReference>
<dbReference type="InterPro" id="IPR036637">
    <property type="entry name" value="Phosphohistidine_dom_sf"/>
</dbReference>
<keyword evidence="10" id="KW-0598">Phosphotransferase system</keyword>
<evidence type="ECO:0000256" key="9">
    <source>
        <dbReference type="ARBA" id="ARBA00022679"/>
    </source>
</evidence>
<dbReference type="Gene3D" id="3.30.450.40">
    <property type="match status" value="1"/>
</dbReference>
<dbReference type="InterPro" id="IPR040442">
    <property type="entry name" value="Pyrv_kinase-like_dom_sf"/>
</dbReference>
<dbReference type="Pfam" id="PF00391">
    <property type="entry name" value="PEP-utilizers"/>
    <property type="match status" value="1"/>
</dbReference>
<dbReference type="Pfam" id="PF01590">
    <property type="entry name" value="GAF"/>
    <property type="match status" value="1"/>
</dbReference>
<name>A0A291PAA0_9GAMM</name>
<keyword evidence="9" id="KW-0808">Transferase</keyword>
<dbReference type="Gene3D" id="3.50.30.10">
    <property type="entry name" value="Phosphohistidine domain"/>
    <property type="match status" value="1"/>
</dbReference>
<protein>
    <recommendedName>
        <fullName evidence="5">phosphoenolpyruvate--protein phosphotransferase</fullName>
        <ecNumber evidence="5">2.7.3.9</ecNumber>
    </recommendedName>
</protein>
<dbReference type="PROSITE" id="PS00742">
    <property type="entry name" value="PEP_ENZYMES_2"/>
    <property type="match status" value="1"/>
</dbReference>
<dbReference type="GO" id="GO:0005737">
    <property type="term" value="C:cytoplasm"/>
    <property type="evidence" value="ECO:0007669"/>
    <property type="project" value="UniProtKB-SubCell"/>
</dbReference>
<dbReference type="InterPro" id="IPR008279">
    <property type="entry name" value="PEP-util_enz_mobile_dom"/>
</dbReference>
<dbReference type="Proteomes" id="UP000219993">
    <property type="component" value="Chromosome"/>
</dbReference>
<keyword evidence="12 15" id="KW-0418">Kinase</keyword>
<dbReference type="NCBIfam" id="TIGR01417">
    <property type="entry name" value="PTS_I_fam"/>
    <property type="match status" value="1"/>
</dbReference>
<dbReference type="PRINTS" id="PR01736">
    <property type="entry name" value="PHPHTRNFRASE"/>
</dbReference>
<evidence type="ECO:0000256" key="1">
    <source>
        <dbReference type="ARBA" id="ARBA00000683"/>
    </source>
</evidence>
<keyword evidence="6" id="KW-0813">Transport</keyword>
<dbReference type="GO" id="GO:0016301">
    <property type="term" value="F:kinase activity"/>
    <property type="evidence" value="ECO:0007669"/>
    <property type="project" value="UniProtKB-KW"/>
</dbReference>
<dbReference type="Pfam" id="PF02896">
    <property type="entry name" value="PEP-utilizers_C"/>
    <property type="match status" value="1"/>
</dbReference>
<reference evidence="15 16" key="1">
    <citation type="journal article" date="2017" name="Sci. Rep.">
        <title>Revealing the Saline Adaptation Strategies of the Halophilic Bacterium Halomonas beimenensis through High-throughput Omics and Transposon Mutagenesis Approaches.</title>
        <authorList>
            <person name="Chen Y.H."/>
            <person name="Lin S.S."/>
            <person name="Shyu Y.T."/>
        </authorList>
    </citation>
    <scope>NUCLEOTIDE SEQUENCE [LARGE SCALE GENOMIC DNA]</scope>
    <source>
        <strain evidence="15 16">NTU-111</strain>
    </source>
</reference>
<comment type="similarity">
    <text evidence="4">Belongs to the PEP-utilizing enzyme family.</text>
</comment>
<dbReference type="InterPro" id="IPR006318">
    <property type="entry name" value="PTS_EI-like"/>
</dbReference>
<dbReference type="KEGG" id="hbe:BEI_2827"/>
<dbReference type="PANTHER" id="PTHR46244">
    <property type="entry name" value="PHOSPHOENOLPYRUVATE-PROTEIN PHOSPHOTRANSFERASE"/>
    <property type="match status" value="1"/>
</dbReference>
<comment type="catalytic activity">
    <reaction evidence="1">
        <text>L-histidyl-[protein] + phosphoenolpyruvate = N(pros)-phospho-L-histidyl-[protein] + pyruvate</text>
        <dbReference type="Rhea" id="RHEA:23880"/>
        <dbReference type="Rhea" id="RHEA-COMP:9745"/>
        <dbReference type="Rhea" id="RHEA-COMP:9746"/>
        <dbReference type="ChEBI" id="CHEBI:15361"/>
        <dbReference type="ChEBI" id="CHEBI:29979"/>
        <dbReference type="ChEBI" id="CHEBI:58702"/>
        <dbReference type="ChEBI" id="CHEBI:64837"/>
        <dbReference type="EC" id="2.7.3.9"/>
    </reaction>
</comment>
<evidence type="ECO:0000313" key="15">
    <source>
        <dbReference type="EMBL" id="ATJ83814.1"/>
    </source>
</evidence>
<dbReference type="SUPFAM" id="SSF51621">
    <property type="entry name" value="Phosphoenolpyruvate/pyruvate domain"/>
    <property type="match status" value="1"/>
</dbReference>
<keyword evidence="16" id="KW-1185">Reference proteome</keyword>
<sequence length="760" mass="83405">MDSKTPMLEVLRRIILEVNGARNLDAALSTMVRRIRKAMRTDVCSFYLYDAELEQLVLMETIGLRSQAVGHVALPVGEGLVGLVAQREEPINLEDARAHPRFRYFEATGEERYSSFLGVPIIHQRRMLGVLVVQQADKRRYDEADEAFLVTMAAQLAGVLAHALATGSLTRPSLPGGQATFTGVAASPGMAIGEAVIIAPPADLDSVPDLIPTDEEYEIARLREAIGKARDEIRAAGERLANRISAQELALFDVYQQMLGEAALSQEVVKRIREGQWAPGALADVVRRHVQYLERVDDDYLRERAADVRDLGRRVLAHLQEEAAATPAVYPENTILVSDEISAAMPGEVPRERLAGIVSVRGSSTSHAAILARAMGIPTVLGMVDLPLPRLNGARVVLDGHRGRLFVRPSAELESHYQALIEEERALAEVLEHEQDLPSRTPDGYDMPLMVNTGLAVDAVALLKSRIGGVGLYRTEVPFMTTERFPGEQEQTRLYREQLEGFAPLPVVMRTLDIGGDKDLPYFPIEEANPFLGWRGIRVTLDHPEVLMVQLRAMLRASQGLDNLQILLPMITNVDEVDDALRLLDRAISELGEDGIEVSRPKVGVMLEVPATLYQLDALAERVDFFSVGSNDLTQYLLAVDRNNPRVAELYDACHPAVLSAMARLAGEAKALGVPTSVCGELAGDPAGALLLMGMGFDALSMNAPNLPKVRAAIRRVSRDAAQGLVEETLAQPSPARVRRLLEERMGEWQLTHLLPPKDE</sequence>
<dbReference type="SMART" id="SM00065">
    <property type="entry name" value="GAF"/>
    <property type="match status" value="1"/>
</dbReference>
<evidence type="ECO:0000256" key="10">
    <source>
        <dbReference type="ARBA" id="ARBA00022683"/>
    </source>
</evidence>
<evidence type="ECO:0000256" key="12">
    <source>
        <dbReference type="ARBA" id="ARBA00022777"/>
    </source>
</evidence>
<dbReference type="Gene3D" id="1.10.274.10">
    <property type="entry name" value="PtsI, HPr-binding domain"/>
    <property type="match status" value="1"/>
</dbReference>
<feature type="domain" description="GAF" evidence="14">
    <location>
        <begin position="23"/>
        <end position="170"/>
    </location>
</feature>
<evidence type="ECO:0000256" key="6">
    <source>
        <dbReference type="ARBA" id="ARBA00022448"/>
    </source>
</evidence>
<dbReference type="GO" id="GO:0008965">
    <property type="term" value="F:phosphoenolpyruvate-protein phosphotransferase activity"/>
    <property type="evidence" value="ECO:0007669"/>
    <property type="project" value="UniProtKB-EC"/>
</dbReference>